<keyword evidence="3" id="KW-1185">Reference proteome</keyword>
<dbReference type="Proteomes" id="UP001152799">
    <property type="component" value="Chromosome 11"/>
</dbReference>
<evidence type="ECO:0000313" key="2">
    <source>
        <dbReference type="EMBL" id="CAG9762599.1"/>
    </source>
</evidence>
<dbReference type="EMBL" id="OU892287">
    <property type="protein sequence ID" value="CAG9762599.1"/>
    <property type="molecule type" value="Genomic_DNA"/>
</dbReference>
<sequence>MADGITDVVLLSELKKLKKDELVELVVYQKLPSNYGSNEVLVEIKRKLTTAFSSRENVFFHSDSEFEVSSVPDVSCAKQLCFQRKMELQYSKSKVSDLENLKRHLEDRILEQKQFISLLQENNNNKKHPKDTAASSCSNTATSVEPRKHVGSVAQNPNSIESTSTDNEWQYPKRYGRGSRNRPNNSEQLGGGQVARTGAVSSVHCRKQNISAGQVGNAVNNALAQNMMNQCINLSDSNSSPLYRTPQHRRRKPIIGTNTTTGLQAVQKLGYLHIYRLHLSTTASGLTNLLKTTAPDIKFDIKVHNKTMNSVSFLASFPLEHVGKVYEPTIWPAGACIARYRFPRTSNGSETGNFPNRAFQQPN</sequence>
<evidence type="ECO:0000313" key="3">
    <source>
        <dbReference type="Proteomes" id="UP001152799"/>
    </source>
</evidence>
<feature type="region of interest" description="Disordered" evidence="1">
    <location>
        <begin position="122"/>
        <end position="200"/>
    </location>
</feature>
<organism evidence="2 3">
    <name type="scientific">Ceutorhynchus assimilis</name>
    <name type="common">cabbage seed weevil</name>
    <dbReference type="NCBI Taxonomy" id="467358"/>
    <lineage>
        <taxon>Eukaryota</taxon>
        <taxon>Metazoa</taxon>
        <taxon>Ecdysozoa</taxon>
        <taxon>Arthropoda</taxon>
        <taxon>Hexapoda</taxon>
        <taxon>Insecta</taxon>
        <taxon>Pterygota</taxon>
        <taxon>Neoptera</taxon>
        <taxon>Endopterygota</taxon>
        <taxon>Coleoptera</taxon>
        <taxon>Polyphaga</taxon>
        <taxon>Cucujiformia</taxon>
        <taxon>Curculionidae</taxon>
        <taxon>Ceutorhynchinae</taxon>
        <taxon>Ceutorhynchus</taxon>
    </lineage>
</organism>
<evidence type="ECO:0000256" key="1">
    <source>
        <dbReference type="SAM" id="MobiDB-lite"/>
    </source>
</evidence>
<protein>
    <submittedName>
        <fullName evidence="2">Uncharacterized protein</fullName>
    </submittedName>
</protein>
<name>A0A9N9MLA8_9CUCU</name>
<accession>A0A9N9MLA8</accession>
<feature type="compositionally biased region" description="Polar residues" evidence="1">
    <location>
        <begin position="153"/>
        <end position="168"/>
    </location>
</feature>
<reference evidence="2" key="1">
    <citation type="submission" date="2022-01" db="EMBL/GenBank/DDBJ databases">
        <authorList>
            <person name="King R."/>
        </authorList>
    </citation>
    <scope>NUCLEOTIDE SEQUENCE</scope>
</reference>
<proteinExistence type="predicted"/>
<gene>
    <name evidence="2" type="ORF">CEUTPL_LOCUS3274</name>
</gene>
<feature type="compositionally biased region" description="Low complexity" evidence="1">
    <location>
        <begin position="132"/>
        <end position="143"/>
    </location>
</feature>
<dbReference type="OrthoDB" id="6764310at2759"/>
<dbReference type="AlphaFoldDB" id="A0A9N9MLA8"/>